<dbReference type="RefSeq" id="WP_348955425.1">
    <property type="nucleotide sequence ID" value="NZ_JBDZYD010000015.1"/>
</dbReference>
<sequence length="112" mass="12559">MTQHTTDGFAFDGRIAEVLGGTRFAGYLHVTVPEMVTSRITYVDMVFARPDPGEPDHWRYEDRADPGTASAQEELAAARLDWYGEQFGLRWLDGDAAARVLREVFHDGAERA</sequence>
<reference evidence="1 2" key="1">
    <citation type="submission" date="2024-05" db="EMBL/GenBank/DDBJ databases">
        <authorList>
            <person name="Zhao H."/>
            <person name="Xu Y."/>
            <person name="Lin S."/>
            <person name="Spain J.C."/>
            <person name="Zhou N.-Y."/>
        </authorList>
    </citation>
    <scope>NUCLEOTIDE SEQUENCE [LARGE SCALE GENOMIC DNA]</scope>
    <source>
        <strain evidence="1 2">NEAU-NG30</strain>
    </source>
</reference>
<evidence type="ECO:0000313" key="2">
    <source>
        <dbReference type="Proteomes" id="UP001440984"/>
    </source>
</evidence>
<accession>A0ABV0LPX2</accession>
<dbReference type="Proteomes" id="UP001440984">
    <property type="component" value="Unassembled WGS sequence"/>
</dbReference>
<evidence type="ECO:0000313" key="1">
    <source>
        <dbReference type="EMBL" id="MEQ0564361.1"/>
    </source>
</evidence>
<proteinExistence type="predicted"/>
<gene>
    <name evidence="1" type="ORF">ABJI51_35235</name>
</gene>
<protein>
    <submittedName>
        <fullName evidence="1">Uncharacterized protein</fullName>
    </submittedName>
</protein>
<name>A0ABV0LPX2_9PSEU</name>
<keyword evidence="2" id="KW-1185">Reference proteome</keyword>
<dbReference type="EMBL" id="JBDZYD010000015">
    <property type="protein sequence ID" value="MEQ0564361.1"/>
    <property type="molecule type" value="Genomic_DNA"/>
</dbReference>
<organism evidence="1 2">
    <name type="scientific">Amycolatopsis melonis</name>
    <dbReference type="NCBI Taxonomy" id="3156488"/>
    <lineage>
        <taxon>Bacteria</taxon>
        <taxon>Bacillati</taxon>
        <taxon>Actinomycetota</taxon>
        <taxon>Actinomycetes</taxon>
        <taxon>Pseudonocardiales</taxon>
        <taxon>Pseudonocardiaceae</taxon>
        <taxon>Amycolatopsis</taxon>
    </lineage>
</organism>
<comment type="caution">
    <text evidence="1">The sequence shown here is derived from an EMBL/GenBank/DDBJ whole genome shotgun (WGS) entry which is preliminary data.</text>
</comment>